<keyword evidence="3" id="KW-0735">Signal-anchor</keyword>
<proteinExistence type="inferred from homology"/>
<evidence type="ECO:0000313" key="4">
    <source>
        <dbReference type="EMBL" id="VDD86492.1"/>
    </source>
</evidence>
<dbReference type="CDD" id="cd11301">
    <property type="entry name" value="Fut1_Fut2_like"/>
    <property type="match status" value="1"/>
</dbReference>
<dbReference type="Pfam" id="PF01531">
    <property type="entry name" value="Glyco_transf_11"/>
    <property type="match status" value="1"/>
</dbReference>
<sequence>MFEYASALGIAKKKDARVVIPSDSFLLAAFNLTAIVVNPLFYKYLIDVQRSLMRYEKKSSAYDADLVNKSFSDSQRQFELIDGYMQSFLYFEESKSIIKQEFTFLPNISRRAEERLKNISLQHSKPLNQTFIGVHNRHGDIAHEAFGPSLGYALATEQYFEKALSYFRSKYKNPVFLVASDDMNWTMTALQKYQKGDVYYLTNETREVDMATLIMCNHTIASTITFSWWSAYLTGGEVIYYKDWPTKNSRLEKTVVKKEYFPSSWIGMA</sequence>
<reference evidence="4 5" key="2">
    <citation type="submission" date="2018-10" db="EMBL/GenBank/DDBJ databases">
        <authorList>
            <consortium name="Pathogen Informatics"/>
        </authorList>
    </citation>
    <scope>NUCLEOTIDE SEQUENCE [LARGE SCALE GENOMIC DNA]</scope>
</reference>
<dbReference type="Gene3D" id="3.40.50.11350">
    <property type="match status" value="1"/>
</dbReference>
<dbReference type="STRING" id="51028.A0A0N4UWP9"/>
<gene>
    <name evidence="4" type="ORF">EVEC_LOCUS1635</name>
</gene>
<dbReference type="PANTHER" id="PTHR11927:SF9">
    <property type="entry name" value="L-FUCOSYLTRANSFERASE"/>
    <property type="match status" value="1"/>
</dbReference>
<name>A0A0N4UWP9_ENTVE</name>
<evidence type="ECO:0000256" key="2">
    <source>
        <dbReference type="ARBA" id="ARBA00022679"/>
    </source>
</evidence>
<evidence type="ECO:0000256" key="1">
    <source>
        <dbReference type="ARBA" id="ARBA00022676"/>
    </source>
</evidence>
<dbReference type="InterPro" id="IPR002516">
    <property type="entry name" value="Glyco_trans_11"/>
</dbReference>
<dbReference type="GO" id="GO:0005975">
    <property type="term" value="P:carbohydrate metabolic process"/>
    <property type="evidence" value="ECO:0007669"/>
    <property type="project" value="InterPro"/>
</dbReference>
<keyword evidence="3" id="KW-0333">Golgi apparatus</keyword>
<dbReference type="Proteomes" id="UP000274131">
    <property type="component" value="Unassembled WGS sequence"/>
</dbReference>
<dbReference type="UniPathway" id="UPA00378"/>
<dbReference type="WBParaSite" id="EVEC_0000192701-mRNA-1">
    <property type="protein sequence ID" value="EVEC_0000192701-mRNA-1"/>
    <property type="gene ID" value="EVEC_0000192701"/>
</dbReference>
<dbReference type="AlphaFoldDB" id="A0A0N4UWP9"/>
<keyword evidence="3" id="KW-0472">Membrane</keyword>
<dbReference type="OrthoDB" id="3226at2759"/>
<keyword evidence="3" id="KW-0812">Transmembrane</keyword>
<evidence type="ECO:0000313" key="6">
    <source>
        <dbReference type="WBParaSite" id="EVEC_0000192701-mRNA-1"/>
    </source>
</evidence>
<dbReference type="PANTHER" id="PTHR11927">
    <property type="entry name" value="GALACTOSIDE 2-L-FUCOSYLTRANSFERASE"/>
    <property type="match status" value="1"/>
</dbReference>
<organism evidence="6">
    <name type="scientific">Enterobius vermicularis</name>
    <name type="common">Human pinworm</name>
    <dbReference type="NCBI Taxonomy" id="51028"/>
    <lineage>
        <taxon>Eukaryota</taxon>
        <taxon>Metazoa</taxon>
        <taxon>Ecdysozoa</taxon>
        <taxon>Nematoda</taxon>
        <taxon>Chromadorea</taxon>
        <taxon>Rhabditida</taxon>
        <taxon>Spirurina</taxon>
        <taxon>Oxyuridomorpha</taxon>
        <taxon>Oxyuroidea</taxon>
        <taxon>Oxyuridae</taxon>
        <taxon>Enterobius</taxon>
    </lineage>
</organism>
<keyword evidence="3" id="KW-0325">Glycoprotein</keyword>
<keyword evidence="2 3" id="KW-0808">Transferase</keyword>
<dbReference type="GO" id="GO:0008107">
    <property type="term" value="F:galactoside 2-alpha-L-fucosyltransferase activity"/>
    <property type="evidence" value="ECO:0007669"/>
    <property type="project" value="InterPro"/>
</dbReference>
<dbReference type="GO" id="GO:0032580">
    <property type="term" value="C:Golgi cisterna membrane"/>
    <property type="evidence" value="ECO:0007669"/>
    <property type="project" value="UniProtKB-SubCell"/>
</dbReference>
<dbReference type="EC" id="2.4.1.-" evidence="3"/>
<evidence type="ECO:0000256" key="3">
    <source>
        <dbReference type="RuleBase" id="RU363129"/>
    </source>
</evidence>
<comment type="similarity">
    <text evidence="3">Belongs to the glycosyltransferase 11 family.</text>
</comment>
<feature type="transmembrane region" description="Helical" evidence="3">
    <location>
        <begin position="25"/>
        <end position="45"/>
    </location>
</feature>
<keyword evidence="3" id="KW-1133">Transmembrane helix</keyword>
<dbReference type="EMBL" id="UXUI01007242">
    <property type="protein sequence ID" value="VDD86492.1"/>
    <property type="molecule type" value="Genomic_DNA"/>
</dbReference>
<comment type="subcellular location">
    <subcellularLocation>
        <location evidence="3">Golgi apparatus</location>
        <location evidence="3">Golgi stack membrane</location>
        <topology evidence="3">Single-pass type II membrane protein</topology>
    </subcellularLocation>
</comment>
<accession>A0A0N4UWP9</accession>
<reference evidence="6" key="1">
    <citation type="submission" date="2017-02" db="UniProtKB">
        <authorList>
            <consortium name="WormBaseParasite"/>
        </authorList>
    </citation>
    <scope>IDENTIFICATION</scope>
</reference>
<keyword evidence="1 3" id="KW-0328">Glycosyltransferase</keyword>
<comment type="pathway">
    <text evidence="3">Protein modification; protein glycosylation.</text>
</comment>
<evidence type="ECO:0000313" key="5">
    <source>
        <dbReference type="Proteomes" id="UP000274131"/>
    </source>
</evidence>
<protein>
    <recommendedName>
        <fullName evidence="3">L-Fucosyltransferase</fullName>
        <ecNumber evidence="3">2.4.1.-</ecNumber>
    </recommendedName>
</protein>
<keyword evidence="5" id="KW-1185">Reference proteome</keyword>